<evidence type="ECO:0000256" key="5">
    <source>
        <dbReference type="ARBA" id="ARBA00022833"/>
    </source>
</evidence>
<keyword evidence="5 8" id="KW-0862">Zinc</keyword>
<dbReference type="Gene3D" id="2.60.120.10">
    <property type="entry name" value="Jelly Rolls"/>
    <property type="match status" value="2"/>
</dbReference>
<proteinExistence type="inferred from homology"/>
<evidence type="ECO:0000256" key="8">
    <source>
        <dbReference type="PIRSR" id="PIRSR001480-2"/>
    </source>
</evidence>
<dbReference type="RefSeq" id="WP_313544072.1">
    <property type="nucleotide sequence ID" value="NZ_CP134880.1"/>
</dbReference>
<dbReference type="InterPro" id="IPR014710">
    <property type="entry name" value="RmlC-like_jellyroll"/>
</dbReference>
<dbReference type="NCBIfam" id="TIGR00218">
    <property type="entry name" value="manA"/>
    <property type="match status" value="1"/>
</dbReference>
<dbReference type="PRINTS" id="PR00714">
    <property type="entry name" value="MAN6PISMRASE"/>
</dbReference>
<keyword evidence="4 8" id="KW-0479">Metal-binding</keyword>
<feature type="binding site" evidence="8">
    <location>
        <position position="134"/>
    </location>
    <ligand>
        <name>Zn(2+)</name>
        <dbReference type="ChEBI" id="CHEBI:29105"/>
    </ligand>
</feature>
<sequence>MYALTPALQPYDWGDAETIPHMLGTPVTGEPVAEAWWGAHTSAPAIATGSEGVSRGLDEVIAADPVWALGPELAQAYGGVLPFLLKVLAIRKPLSLQVHPHADQAAAGFAREQELGVPLDAAARLFKDPRPKPELVVALTPLVVLTGFRPVAELRADLAFMDADGARVLEGVLDDADDDDDAISEYIDTCLRGIQPMPVLVSMKAAVAAGHGSASMHIAADALDAHPGDAGALVALAMNAVTLAPGEAAYTGAGIVHSYQRGVGLEIMANSDNVIRAGLTHKPMDLGQLLYLAHTGPSNPVLPAVDVEGAVTRFSTLAPEFALSLLRRGAIVAPPGPRIVLAVEGTTTVVAGGRTAVLAAGEAVFIAHAEGSAAIETGGMTAVASTPAR</sequence>
<feature type="binding site" evidence="8">
    <location>
        <position position="99"/>
    </location>
    <ligand>
        <name>Zn(2+)</name>
        <dbReference type="ChEBI" id="CHEBI:29105"/>
    </ligand>
</feature>
<comment type="similarity">
    <text evidence="2">Belongs to the mannose-6-phosphate isomerase type 1 family.</text>
</comment>
<evidence type="ECO:0000256" key="2">
    <source>
        <dbReference type="ARBA" id="ARBA00010772"/>
    </source>
</evidence>
<dbReference type="Gene3D" id="1.10.441.10">
    <property type="entry name" value="Phosphomannose Isomerase, domain 2"/>
    <property type="match status" value="1"/>
</dbReference>
<dbReference type="Proteomes" id="UP001303408">
    <property type="component" value="Chromosome"/>
</dbReference>
<evidence type="ECO:0000256" key="7">
    <source>
        <dbReference type="PIRSR" id="PIRSR001480-1"/>
    </source>
</evidence>
<dbReference type="CDD" id="cd07011">
    <property type="entry name" value="cupin_PMI_type_I_N"/>
    <property type="match status" value="1"/>
</dbReference>
<dbReference type="GO" id="GO:0009298">
    <property type="term" value="P:GDP-mannose biosynthetic process"/>
    <property type="evidence" value="ECO:0007669"/>
    <property type="project" value="InterPro"/>
</dbReference>
<dbReference type="InterPro" id="IPR046457">
    <property type="entry name" value="PMI_typeI_cat"/>
</dbReference>
<evidence type="ECO:0000256" key="4">
    <source>
        <dbReference type="ARBA" id="ARBA00022723"/>
    </source>
</evidence>
<gene>
    <name evidence="10" type="primary">manA</name>
    <name evidence="10" type="ORF">RN607_02380</name>
</gene>
<dbReference type="GO" id="GO:0008270">
    <property type="term" value="F:zinc ion binding"/>
    <property type="evidence" value="ECO:0007669"/>
    <property type="project" value="InterPro"/>
</dbReference>
<comment type="cofactor">
    <cofactor evidence="8">
        <name>Zn(2+)</name>
        <dbReference type="ChEBI" id="CHEBI:29105"/>
    </cofactor>
    <text evidence="8">Binds 1 zinc ion per subunit.</text>
</comment>
<dbReference type="PIRSF" id="PIRSF001480">
    <property type="entry name" value="Mannose-6-phosphate_isomerase"/>
    <property type="match status" value="1"/>
</dbReference>
<evidence type="ECO:0000256" key="6">
    <source>
        <dbReference type="ARBA" id="ARBA00023235"/>
    </source>
</evidence>
<evidence type="ECO:0000256" key="3">
    <source>
        <dbReference type="ARBA" id="ARBA00011956"/>
    </source>
</evidence>
<dbReference type="KEGG" id="dcp:RN607_02380"/>
<dbReference type="InterPro" id="IPR011051">
    <property type="entry name" value="RmlC_Cupin_sf"/>
</dbReference>
<protein>
    <recommendedName>
        <fullName evidence="3">mannose-6-phosphate isomerase</fullName>
        <ecNumber evidence="3">5.3.1.8</ecNumber>
    </recommendedName>
</protein>
<evidence type="ECO:0000313" key="10">
    <source>
        <dbReference type="EMBL" id="WNM27873.1"/>
    </source>
</evidence>
<dbReference type="InterPro" id="IPR001250">
    <property type="entry name" value="Man6P_Isoase-1"/>
</dbReference>
<accession>A0AA96FD07</accession>
<dbReference type="PANTHER" id="PTHR10309:SF0">
    <property type="entry name" value="MANNOSE-6-PHOSPHATE ISOMERASE"/>
    <property type="match status" value="1"/>
</dbReference>
<reference evidence="10" key="1">
    <citation type="submission" date="2023-09" db="EMBL/GenBank/DDBJ databases">
        <title>Demequina sp. a novel bacteria isolated from Capsicum annuum.</title>
        <authorList>
            <person name="Humaira Z."/>
            <person name="Lee J."/>
            <person name="Cho D."/>
        </authorList>
    </citation>
    <scope>NUCLEOTIDE SEQUENCE</scope>
    <source>
        <strain evidence="10">PMTSA13</strain>
    </source>
</reference>
<feature type="binding site" evidence="8">
    <location>
        <position position="97"/>
    </location>
    <ligand>
        <name>Zn(2+)</name>
        <dbReference type="ChEBI" id="CHEBI:29105"/>
    </ligand>
</feature>
<dbReference type="GO" id="GO:0005829">
    <property type="term" value="C:cytosol"/>
    <property type="evidence" value="ECO:0007669"/>
    <property type="project" value="TreeGrafter"/>
</dbReference>
<dbReference type="AlphaFoldDB" id="A0AA96FD07"/>
<dbReference type="GO" id="GO:0005975">
    <property type="term" value="P:carbohydrate metabolic process"/>
    <property type="evidence" value="ECO:0007669"/>
    <property type="project" value="InterPro"/>
</dbReference>
<name>A0AA96FD07_9MICO</name>
<evidence type="ECO:0000256" key="1">
    <source>
        <dbReference type="ARBA" id="ARBA00000757"/>
    </source>
</evidence>
<dbReference type="GO" id="GO:0004476">
    <property type="term" value="F:mannose-6-phosphate isomerase activity"/>
    <property type="evidence" value="ECO:0007669"/>
    <property type="project" value="UniProtKB-EC"/>
</dbReference>
<keyword evidence="6 10" id="KW-0413">Isomerase</keyword>
<feature type="active site" evidence="7">
    <location>
        <position position="276"/>
    </location>
</feature>
<organism evidence="10">
    <name type="scientific">Demequina capsici</name>
    <dbReference type="NCBI Taxonomy" id="3075620"/>
    <lineage>
        <taxon>Bacteria</taxon>
        <taxon>Bacillati</taxon>
        <taxon>Actinomycetota</taxon>
        <taxon>Actinomycetes</taxon>
        <taxon>Micrococcales</taxon>
        <taxon>Demequinaceae</taxon>
        <taxon>Demequina</taxon>
    </lineage>
</organism>
<feature type="domain" description="Phosphomannose isomerase type I catalytic" evidence="9">
    <location>
        <begin position="2"/>
        <end position="151"/>
    </location>
</feature>
<dbReference type="SUPFAM" id="SSF51182">
    <property type="entry name" value="RmlC-like cupins"/>
    <property type="match status" value="1"/>
</dbReference>
<dbReference type="Pfam" id="PF20511">
    <property type="entry name" value="PMI_typeI_cat"/>
    <property type="match status" value="1"/>
</dbReference>
<dbReference type="PANTHER" id="PTHR10309">
    <property type="entry name" value="MANNOSE-6-PHOSPHATE ISOMERASE"/>
    <property type="match status" value="1"/>
</dbReference>
<comment type="catalytic activity">
    <reaction evidence="1">
        <text>D-mannose 6-phosphate = D-fructose 6-phosphate</text>
        <dbReference type="Rhea" id="RHEA:12356"/>
        <dbReference type="ChEBI" id="CHEBI:58735"/>
        <dbReference type="ChEBI" id="CHEBI:61527"/>
        <dbReference type="EC" id="5.3.1.8"/>
    </reaction>
</comment>
<dbReference type="EMBL" id="CP134880">
    <property type="protein sequence ID" value="WNM27873.1"/>
    <property type="molecule type" value="Genomic_DNA"/>
</dbReference>
<feature type="binding site" evidence="8">
    <location>
        <position position="257"/>
    </location>
    <ligand>
        <name>Zn(2+)</name>
        <dbReference type="ChEBI" id="CHEBI:29105"/>
    </ligand>
</feature>
<dbReference type="InterPro" id="IPR016305">
    <property type="entry name" value="Mannose-6-P_Isomerase"/>
</dbReference>
<evidence type="ECO:0000259" key="9">
    <source>
        <dbReference type="Pfam" id="PF20511"/>
    </source>
</evidence>
<dbReference type="EC" id="5.3.1.8" evidence="3"/>